<name>A0A0A9GYQ7_ARUDO</name>
<reference evidence="1" key="2">
    <citation type="journal article" date="2015" name="Data Brief">
        <title>Shoot transcriptome of the giant reed, Arundo donax.</title>
        <authorList>
            <person name="Barrero R.A."/>
            <person name="Guerrero F.D."/>
            <person name="Moolhuijzen P."/>
            <person name="Goolsby J.A."/>
            <person name="Tidwell J."/>
            <person name="Bellgard S.E."/>
            <person name="Bellgard M.I."/>
        </authorList>
    </citation>
    <scope>NUCLEOTIDE SEQUENCE</scope>
    <source>
        <tissue evidence="1">Shoot tissue taken approximately 20 cm above the soil surface</tissue>
    </source>
</reference>
<proteinExistence type="predicted"/>
<reference evidence="1" key="1">
    <citation type="submission" date="2014-09" db="EMBL/GenBank/DDBJ databases">
        <authorList>
            <person name="Magalhaes I.L.F."/>
            <person name="Oliveira U."/>
            <person name="Santos F.R."/>
            <person name="Vidigal T.H.D.A."/>
            <person name="Brescovit A.D."/>
            <person name="Santos A.J."/>
        </authorList>
    </citation>
    <scope>NUCLEOTIDE SEQUENCE</scope>
    <source>
        <tissue evidence="1">Shoot tissue taken approximately 20 cm above the soil surface</tissue>
    </source>
</reference>
<accession>A0A0A9GYQ7</accession>
<evidence type="ECO:0000313" key="1">
    <source>
        <dbReference type="EMBL" id="JAE29642.1"/>
    </source>
</evidence>
<sequence length="38" mass="4283">MSLVFGKRDMLLNMVCRTPNSAMTSFTKFARGKKGQMV</sequence>
<protein>
    <submittedName>
        <fullName evidence="1">Uncharacterized protein</fullName>
    </submittedName>
</protein>
<dbReference type="AlphaFoldDB" id="A0A0A9GYQ7"/>
<dbReference type="EMBL" id="GBRH01168254">
    <property type="protein sequence ID" value="JAE29642.1"/>
    <property type="molecule type" value="Transcribed_RNA"/>
</dbReference>
<organism evidence="1">
    <name type="scientific">Arundo donax</name>
    <name type="common">Giant reed</name>
    <name type="synonym">Donax arundinaceus</name>
    <dbReference type="NCBI Taxonomy" id="35708"/>
    <lineage>
        <taxon>Eukaryota</taxon>
        <taxon>Viridiplantae</taxon>
        <taxon>Streptophyta</taxon>
        <taxon>Embryophyta</taxon>
        <taxon>Tracheophyta</taxon>
        <taxon>Spermatophyta</taxon>
        <taxon>Magnoliopsida</taxon>
        <taxon>Liliopsida</taxon>
        <taxon>Poales</taxon>
        <taxon>Poaceae</taxon>
        <taxon>PACMAD clade</taxon>
        <taxon>Arundinoideae</taxon>
        <taxon>Arundineae</taxon>
        <taxon>Arundo</taxon>
    </lineage>
</organism>